<dbReference type="PRINTS" id="PR00096">
    <property type="entry name" value="GATASE"/>
</dbReference>
<dbReference type="SUPFAM" id="SSF52317">
    <property type="entry name" value="Class I glutamine amidotransferase-like"/>
    <property type="match status" value="1"/>
</dbReference>
<dbReference type="CDD" id="cd01743">
    <property type="entry name" value="GATase1_Anthranilate_Synthase"/>
    <property type="match status" value="1"/>
</dbReference>
<dbReference type="PANTHER" id="PTHR11236:SF18">
    <property type="entry name" value="AMINODEOXYCHORISMATE SYNTHASE"/>
    <property type="match status" value="1"/>
</dbReference>
<keyword evidence="6" id="KW-0150">Chloroplast</keyword>
<proteinExistence type="inferred from homology"/>
<dbReference type="GO" id="GO:0008153">
    <property type="term" value="P:4-aminobenzoate biosynthetic process"/>
    <property type="evidence" value="ECO:0007669"/>
    <property type="project" value="TreeGrafter"/>
</dbReference>
<organism evidence="21">
    <name type="scientific">Solanum chilense</name>
    <name type="common">Tomato</name>
    <name type="synonym">Lycopersicon chilense</name>
    <dbReference type="NCBI Taxonomy" id="4083"/>
    <lineage>
        <taxon>Eukaryota</taxon>
        <taxon>Viridiplantae</taxon>
        <taxon>Streptophyta</taxon>
        <taxon>Embryophyta</taxon>
        <taxon>Tracheophyta</taxon>
        <taxon>Spermatophyta</taxon>
        <taxon>Magnoliopsida</taxon>
        <taxon>eudicotyledons</taxon>
        <taxon>Gunneridae</taxon>
        <taxon>Pentapetalae</taxon>
        <taxon>asterids</taxon>
        <taxon>lamiids</taxon>
        <taxon>Solanales</taxon>
        <taxon>Solanaceae</taxon>
        <taxon>Solanoideae</taxon>
        <taxon>Solaneae</taxon>
        <taxon>Solanum</taxon>
        <taxon>Solanum subgen. Lycopersicon</taxon>
    </lineage>
</organism>
<dbReference type="Pfam" id="PF00117">
    <property type="entry name" value="GATase"/>
    <property type="match status" value="2"/>
</dbReference>
<keyword evidence="7" id="KW-0934">Plastid</keyword>
<evidence type="ECO:0000256" key="3">
    <source>
        <dbReference type="ARBA" id="ARBA00005009"/>
    </source>
</evidence>
<comment type="function">
    <text evidence="15">Bifunctional enzyme that catalyzes the biosynthesis of 4-amino-4-deoxychorismate (ADC) from chorismate and glutamine. In the first step, a glutamine amidotransferase generates ammonia that is channelled between the binding sites of glutamine and chorismate and used along with chorismate in the second step, catalyzed by aminodeoxychorismate synthase, to produce ADC. Required for the synthesis of 4-aminobenzoate (PABA), an important component in tetrahydrofolate biosynthesis. Does not possess ADC lyase activity.</text>
</comment>
<sequence length="902" mass="101392">MNSAMSSSSSFMVASSCCQNLQTRKYFLLAPEPFEKIGMIDALQKYNRKERKVFISSHLVPGHLDASGTRKKFLHEPVPKLEFVRTLLIDNYDSYTYNIFQELSIINGVPPVVIRNDEWTWKEVYHYLYEERTFDNIVISPGPGSPTCPSDIGICLRLLLECIDIPILGVCLGHQALGYVHGAEVVHAPEPFHGRLSDIEHNGCQLFQEIPSGRSSGFKVVRYHSLVIDPKSLPKELIPIAWTSTAETLPLHGVKRSNSFLNASKENKDIFNGMSELSDDSKDVKGGKVLMGIMHSSRPHYGLQFHPESVATCYGRQLFKNFRKITEDYWLLLTSTSINERRAHYAACMQVPNLDPLSRSVAKRGHLVNKLIERRTAEVDGTLNLSHPGHSVNFLKMTWKKLDCSASQVGGADNIFCELFGDQEAKNSFWLDSSSIEKERARFSFMGGKGGSLWKQLSFRLSNRSDRMCKGGGHLSVEDANGHVISKFLEDGFFDYLNKELLSFCFDEKDYEGLPFDFYGGYIGYIGYDLKAECGVASNRHRSKTPDACLFFTDNVIVIDHQYDDIYTLSLHDGSTSTTSRLEDMEQRLLNLRAFTPRRLQSQASRGLSVVEPKSGFSAEKSREQYIKDVENCQEFIKEGESYELCLTTQMRMKLGGIDSLELYRNLRKRNPAPYAAWLNFSRENLSICCSSPERFLRLDRNAILETKPIKGTIARGSTPKEDEFLKLQLECSEKDQAENLMIVDLLRNDLGRVCETGSVHVPHLMEIESYATVHTMVSTIRGKKRSDASAIDCVRAAFPGGSMTGAPKLRSMELLDHLENCSRGIYSGCIGFFSYNQAFDLNIVIRTVVIHEGEASVGAGGAITALSDPNDEYEEMLLKTRAPIKAVLEHQSSIFSSGTQK</sequence>
<dbReference type="GO" id="GO:0046820">
    <property type="term" value="F:4-amino-4-deoxychorismate synthase activity"/>
    <property type="evidence" value="ECO:0007669"/>
    <property type="project" value="UniProtKB-EC"/>
</dbReference>
<dbReference type="InterPro" id="IPR029062">
    <property type="entry name" value="Class_I_gatase-like"/>
</dbReference>
<dbReference type="Pfam" id="PF00425">
    <property type="entry name" value="Chorismate_bind"/>
    <property type="match status" value="1"/>
</dbReference>
<dbReference type="InterPro" id="IPR015890">
    <property type="entry name" value="Chorismate_C"/>
</dbReference>
<reference evidence="21" key="1">
    <citation type="submission" date="2019-05" db="EMBL/GenBank/DDBJ databases">
        <title>The de novo reference genome and transcriptome assemblies of the wild tomato species Solanum chilense.</title>
        <authorList>
            <person name="Stam R."/>
            <person name="Nosenko T."/>
            <person name="Hoerger A.C."/>
            <person name="Stephan W."/>
            <person name="Seidel M.A."/>
            <person name="Kuhn J.M.M."/>
            <person name="Haberer G."/>
            <person name="Tellier A."/>
        </authorList>
    </citation>
    <scope>NUCLEOTIDE SEQUENCE</scope>
    <source>
        <tissue evidence="21">Mature leaves</tissue>
    </source>
</reference>
<dbReference type="Pfam" id="PF04715">
    <property type="entry name" value="Anth_synt_I_N"/>
    <property type="match status" value="1"/>
</dbReference>
<evidence type="ECO:0000256" key="17">
    <source>
        <dbReference type="ARBA" id="ARBA00078510"/>
    </source>
</evidence>
<evidence type="ECO:0000256" key="16">
    <source>
        <dbReference type="ARBA" id="ARBA00069219"/>
    </source>
</evidence>
<comment type="catalytic activity">
    <reaction evidence="1">
        <text>chorismate + L-glutamine = 4-amino-4-deoxychorismate + L-glutamate</text>
        <dbReference type="Rhea" id="RHEA:11672"/>
        <dbReference type="ChEBI" id="CHEBI:29748"/>
        <dbReference type="ChEBI" id="CHEBI:29985"/>
        <dbReference type="ChEBI" id="CHEBI:58359"/>
        <dbReference type="ChEBI" id="CHEBI:58406"/>
        <dbReference type="EC" id="2.6.1.85"/>
    </reaction>
</comment>
<evidence type="ECO:0000256" key="10">
    <source>
        <dbReference type="ARBA" id="ARBA00022946"/>
    </source>
</evidence>
<dbReference type="InterPro" id="IPR005802">
    <property type="entry name" value="ADC_synth_comp_1"/>
</dbReference>
<dbReference type="InterPro" id="IPR019999">
    <property type="entry name" value="Anth_synth_I-like"/>
</dbReference>
<dbReference type="InterPro" id="IPR006221">
    <property type="entry name" value="TrpG/PapA_dom"/>
</dbReference>
<evidence type="ECO:0000256" key="12">
    <source>
        <dbReference type="ARBA" id="ARBA00023268"/>
    </source>
</evidence>
<evidence type="ECO:0000256" key="7">
    <source>
        <dbReference type="ARBA" id="ARBA00022640"/>
    </source>
</evidence>
<evidence type="ECO:0000256" key="9">
    <source>
        <dbReference type="ARBA" id="ARBA00022909"/>
    </source>
</evidence>
<evidence type="ECO:0000256" key="5">
    <source>
        <dbReference type="ARBA" id="ARBA00013139"/>
    </source>
</evidence>
<dbReference type="InterPro" id="IPR005801">
    <property type="entry name" value="ADC_synthase"/>
</dbReference>
<feature type="domain" description="Glutamine amidotransferase" evidence="18">
    <location>
        <begin position="87"/>
        <end position="247"/>
    </location>
</feature>
<dbReference type="Gene3D" id="3.40.50.880">
    <property type="match status" value="1"/>
</dbReference>
<dbReference type="GO" id="GO:0046656">
    <property type="term" value="P:folic acid biosynthetic process"/>
    <property type="evidence" value="ECO:0007669"/>
    <property type="project" value="UniProtKB-KW"/>
</dbReference>
<comment type="pathway">
    <text evidence="3">Cofactor biosynthesis; tetrahydrofolate biosynthesis; 4-aminobenzoate from chorismate: step 1/2.</text>
</comment>
<dbReference type="NCBIfam" id="TIGR00553">
    <property type="entry name" value="pabB"/>
    <property type="match status" value="1"/>
</dbReference>
<dbReference type="FunFam" id="3.40.50.880:FF:000072">
    <property type="entry name" value="Aminodeoxychorismate synthase, chloroplastic"/>
    <property type="match status" value="1"/>
</dbReference>
<evidence type="ECO:0000259" key="20">
    <source>
        <dbReference type="Pfam" id="PF04715"/>
    </source>
</evidence>
<dbReference type="AlphaFoldDB" id="A0A6N2C3Q4"/>
<dbReference type="PRINTS" id="PR00097">
    <property type="entry name" value="ANTSNTHASEII"/>
</dbReference>
<feature type="domain" description="Glutamine amidotransferase" evidence="18">
    <location>
        <begin position="287"/>
        <end position="322"/>
    </location>
</feature>
<evidence type="ECO:0000256" key="14">
    <source>
        <dbReference type="ARBA" id="ARBA00031904"/>
    </source>
</evidence>
<evidence type="ECO:0000256" key="2">
    <source>
        <dbReference type="ARBA" id="ARBA00004229"/>
    </source>
</evidence>
<keyword evidence="10" id="KW-0809">Transit peptide</keyword>
<comment type="caution">
    <text evidence="21">The sequence shown here is derived from an EMBL/GenBank/DDBJ whole genome shotgun (WGS) entry which is preliminary data.</text>
</comment>
<dbReference type="GO" id="GO:0000162">
    <property type="term" value="P:L-tryptophan biosynthetic process"/>
    <property type="evidence" value="ECO:0007669"/>
    <property type="project" value="TreeGrafter"/>
</dbReference>
<evidence type="ECO:0000256" key="4">
    <source>
        <dbReference type="ARBA" id="ARBA00005970"/>
    </source>
</evidence>
<dbReference type="GO" id="GO:0046654">
    <property type="term" value="P:tetrahydrofolate biosynthetic process"/>
    <property type="evidence" value="ECO:0007669"/>
    <property type="project" value="UniProtKB-UniPathway"/>
</dbReference>
<dbReference type="InterPro" id="IPR017926">
    <property type="entry name" value="GATASE"/>
</dbReference>
<accession>A0A6N2C3Q4</accession>
<dbReference type="UniPathway" id="UPA00077">
    <property type="reaction ID" value="UER00149"/>
</dbReference>
<evidence type="ECO:0000256" key="13">
    <source>
        <dbReference type="ARBA" id="ARBA00031329"/>
    </source>
</evidence>
<evidence type="ECO:0000259" key="18">
    <source>
        <dbReference type="Pfam" id="PF00117"/>
    </source>
</evidence>
<dbReference type="SUPFAM" id="SSF56322">
    <property type="entry name" value="ADC synthase"/>
    <property type="match status" value="1"/>
</dbReference>
<keyword evidence="8" id="KW-0808">Transferase</keyword>
<comment type="subcellular location">
    <subcellularLocation>
        <location evidence="2">Plastid</location>
        <location evidence="2">Chloroplast</location>
    </subcellularLocation>
</comment>
<dbReference type="PRINTS" id="PR00099">
    <property type="entry name" value="CPSGATASE"/>
</dbReference>
<name>A0A6N2C3Q4_SOLCI</name>
<evidence type="ECO:0000256" key="1">
    <source>
        <dbReference type="ARBA" id="ARBA00001000"/>
    </source>
</evidence>
<dbReference type="EC" id="2.6.1.85" evidence="5"/>
<dbReference type="EMBL" id="RXGB01001358">
    <property type="protein sequence ID" value="TMW99273.1"/>
    <property type="molecule type" value="Genomic_DNA"/>
</dbReference>
<evidence type="ECO:0000256" key="11">
    <source>
        <dbReference type="ARBA" id="ARBA00022962"/>
    </source>
</evidence>
<evidence type="ECO:0000256" key="8">
    <source>
        <dbReference type="ARBA" id="ARBA00022679"/>
    </source>
</evidence>
<dbReference type="FunFam" id="3.60.120.10:FF:000016">
    <property type="entry name" value="Aminodeoxychorismate synthase, chloroplastic"/>
    <property type="match status" value="1"/>
</dbReference>
<dbReference type="PANTHER" id="PTHR11236">
    <property type="entry name" value="AMINOBENZOATE/ANTHRANILATE SYNTHASE"/>
    <property type="match status" value="1"/>
</dbReference>
<feature type="domain" description="Anthranilate synthase component I N-terminal" evidence="20">
    <location>
        <begin position="424"/>
        <end position="567"/>
    </location>
</feature>
<evidence type="ECO:0000256" key="15">
    <source>
        <dbReference type="ARBA" id="ARBA00060092"/>
    </source>
</evidence>
<dbReference type="GO" id="GO:0009507">
    <property type="term" value="C:chloroplast"/>
    <property type="evidence" value="ECO:0007669"/>
    <property type="project" value="UniProtKB-SubCell"/>
</dbReference>
<keyword evidence="12" id="KW-0511">Multifunctional enzyme</keyword>
<protein>
    <recommendedName>
        <fullName evidence="16">Aminodeoxychorismate synthase, chloroplastic</fullName>
        <ecNumber evidence="5">2.6.1.85</ecNumber>
    </recommendedName>
    <alternativeName>
        <fullName evidence="13 17">Para-aminobenzoate synthase</fullName>
    </alternativeName>
    <alternativeName>
        <fullName evidence="14">p-aminobenzoic acid synthase</fullName>
    </alternativeName>
</protein>
<gene>
    <name evidence="21" type="ORF">EJD97_002813</name>
</gene>
<keyword evidence="9" id="KW-0289">Folate biosynthesis</keyword>
<keyword evidence="11" id="KW-0315">Glutamine amidotransferase</keyword>
<feature type="domain" description="Chorismate-utilising enzyme C-terminal" evidence="19">
    <location>
        <begin position="623"/>
        <end position="880"/>
    </location>
</feature>
<dbReference type="PROSITE" id="PS51273">
    <property type="entry name" value="GATASE_TYPE_1"/>
    <property type="match status" value="1"/>
</dbReference>
<dbReference type="InterPro" id="IPR006805">
    <property type="entry name" value="Anth_synth_I_N"/>
</dbReference>
<evidence type="ECO:0000259" key="19">
    <source>
        <dbReference type="Pfam" id="PF00425"/>
    </source>
</evidence>
<evidence type="ECO:0000313" key="21">
    <source>
        <dbReference type="EMBL" id="TMW99273.1"/>
    </source>
</evidence>
<comment type="similarity">
    <text evidence="4">In the C-terminal section; belongs to the anthranilate synthase component I family.</text>
</comment>
<dbReference type="Gene3D" id="3.60.120.10">
    <property type="entry name" value="Anthranilate synthase"/>
    <property type="match status" value="1"/>
</dbReference>
<evidence type="ECO:0000256" key="6">
    <source>
        <dbReference type="ARBA" id="ARBA00022528"/>
    </source>
</evidence>